<keyword evidence="4" id="KW-1185">Reference proteome</keyword>
<feature type="coiled-coil region" evidence="1">
    <location>
        <begin position="671"/>
        <end position="775"/>
    </location>
</feature>
<dbReference type="InterPro" id="IPR013216">
    <property type="entry name" value="Methyltransf_11"/>
</dbReference>
<evidence type="ECO:0000313" key="4">
    <source>
        <dbReference type="Proteomes" id="UP000660021"/>
    </source>
</evidence>
<dbReference type="GO" id="GO:0032259">
    <property type="term" value="P:methylation"/>
    <property type="evidence" value="ECO:0007669"/>
    <property type="project" value="UniProtKB-KW"/>
</dbReference>
<dbReference type="Pfam" id="PF08241">
    <property type="entry name" value="Methyltransf_11"/>
    <property type="match status" value="1"/>
</dbReference>
<dbReference type="GO" id="GO:0008168">
    <property type="term" value="F:methyltransferase activity"/>
    <property type="evidence" value="ECO:0007669"/>
    <property type="project" value="UniProtKB-KW"/>
</dbReference>
<dbReference type="InterPro" id="IPR029063">
    <property type="entry name" value="SAM-dependent_MTases_sf"/>
</dbReference>
<keyword evidence="3" id="KW-0808">Transferase</keyword>
<accession>A0ABR7HQD9</accession>
<dbReference type="EMBL" id="JACOPR010000002">
    <property type="protein sequence ID" value="MBC5729741.1"/>
    <property type="molecule type" value="Genomic_DNA"/>
</dbReference>
<dbReference type="RefSeq" id="WP_186962965.1">
    <property type="nucleotide sequence ID" value="NZ_JACOPR010000002.1"/>
</dbReference>
<comment type="caution">
    <text evidence="3">The sequence shown here is derived from an EMBL/GenBank/DDBJ whole genome shotgun (WGS) entry which is preliminary data.</text>
</comment>
<name>A0ABR7HQD9_9FIRM</name>
<dbReference type="Gene3D" id="3.40.50.150">
    <property type="entry name" value="Vaccinia Virus protein VP39"/>
    <property type="match status" value="1"/>
</dbReference>
<evidence type="ECO:0000256" key="1">
    <source>
        <dbReference type="SAM" id="Coils"/>
    </source>
</evidence>
<gene>
    <name evidence="3" type="ORF">H8S34_02695</name>
</gene>
<protein>
    <submittedName>
        <fullName evidence="3">Methyltransferase</fullName>
    </submittedName>
</protein>
<feature type="domain" description="Methyltransferase type 11" evidence="2">
    <location>
        <begin position="69"/>
        <end position="170"/>
    </location>
</feature>
<dbReference type="SUPFAM" id="SSF53335">
    <property type="entry name" value="S-adenosyl-L-methionine-dependent methyltransferases"/>
    <property type="match status" value="1"/>
</dbReference>
<dbReference type="CDD" id="cd02440">
    <property type="entry name" value="AdoMet_MTases"/>
    <property type="match status" value="1"/>
</dbReference>
<dbReference type="PANTHER" id="PTHR43861">
    <property type="entry name" value="TRANS-ACONITATE 2-METHYLTRANSFERASE-RELATED"/>
    <property type="match status" value="1"/>
</dbReference>
<sequence>MAVFNTKYYQSQEDALYSDGDIEDEIYTRVCKRDETLGMDPRWAVFYHFSPQRENILNWYPFESNSTILEIGAGCGALTGLLIRRGKHVTSCELTMRRAKILFQRYVDADNLEVIVGNVLRVEFEERFDYVIINGVLEYAGGIMGKDVENPYTQFLSYMKSLLKPEGKILLAIENQFGLKYINGAPEDHLGRVFAGINGYPGQNKIRTFSRKELSNLFECVGLDVLRWYYPYPDYKFPTEIFSDSTVDEIEPKTTDVPYDMPRIELFDKEIVRKALMENKIAGVFNNSFLVELGNKACQEMNGPDYVKISSNRKKKFAICTQIYQQKEIVEKRALYPDANKHLQRMETPIQDQGPICTVQSKYEDGILRYSLLHEQSLTSLLSEQAEQGQVDAFWDTLQILKTYLYRGDLSKQPVDPKFLEAFGPVEPQRQLHWTEKVNIDLNTDNFFCGPDQWTVIDNEWVFSCAVPGEYALWRVLQQLRDHALFRPIVTEAAVRDFLEVGEPELEVFEKWEHHFISEYVGMQDFASQQRAVYHIDLDESIKEEEAKQFLWSQLFLFDEAGHAEVLKSAAQNKDGTWCVEFQSDRIAQAKQIRWDPLEGNACSISDVRLEELSVRPINARSWDENKAVFSTYDPQFLVEGSTSNRACIKIQFKCEILDWTTGYFQIECERNAEREKRLNAERQCEAVQAENRQLLMRTETVEAHAAEIDQQLQEERTQAEETAQKLRLAQAQAEDSAQKLRLAQAQIAEKEQQLKETEQQLQQINSALEYLKGELCDHRWKSAAKILMKRKIEG</sequence>
<evidence type="ECO:0000259" key="2">
    <source>
        <dbReference type="Pfam" id="PF08241"/>
    </source>
</evidence>
<keyword evidence="1" id="KW-0175">Coiled coil</keyword>
<keyword evidence="3" id="KW-0489">Methyltransferase</keyword>
<organism evidence="3 4">
    <name type="scientific">Pseudoflavonifractor hominis</name>
    <dbReference type="NCBI Taxonomy" id="2763059"/>
    <lineage>
        <taxon>Bacteria</taxon>
        <taxon>Bacillati</taxon>
        <taxon>Bacillota</taxon>
        <taxon>Clostridia</taxon>
        <taxon>Eubacteriales</taxon>
        <taxon>Oscillospiraceae</taxon>
        <taxon>Pseudoflavonifractor</taxon>
    </lineage>
</organism>
<evidence type="ECO:0000313" key="3">
    <source>
        <dbReference type="EMBL" id="MBC5729741.1"/>
    </source>
</evidence>
<proteinExistence type="predicted"/>
<dbReference type="Proteomes" id="UP000660021">
    <property type="component" value="Unassembled WGS sequence"/>
</dbReference>
<reference evidence="3 4" key="1">
    <citation type="submission" date="2020-08" db="EMBL/GenBank/DDBJ databases">
        <title>Genome public.</title>
        <authorList>
            <person name="Liu C."/>
            <person name="Sun Q."/>
        </authorList>
    </citation>
    <scope>NUCLEOTIDE SEQUENCE [LARGE SCALE GENOMIC DNA]</scope>
    <source>
        <strain evidence="3 4">New-38</strain>
    </source>
</reference>